<evidence type="ECO:0000256" key="1">
    <source>
        <dbReference type="ARBA" id="ARBA00004448"/>
    </source>
</evidence>
<evidence type="ECO:0000256" key="8">
    <source>
        <dbReference type="ARBA" id="ARBA00023128"/>
    </source>
</evidence>
<keyword evidence="6" id="KW-0999">Mitochondrion inner membrane</keyword>
<keyword evidence="5" id="KW-0677">Repeat</keyword>
<dbReference type="PROSITE" id="PS50920">
    <property type="entry name" value="SOLCAR"/>
    <property type="match status" value="3"/>
</dbReference>
<evidence type="ECO:0000256" key="11">
    <source>
        <dbReference type="RuleBase" id="RU000488"/>
    </source>
</evidence>
<keyword evidence="8" id="KW-0496">Mitochondrion</keyword>
<evidence type="ECO:0008006" key="14">
    <source>
        <dbReference type="Google" id="ProtNLM"/>
    </source>
</evidence>
<protein>
    <recommendedName>
        <fullName evidence="14">Mitochondrial oxaloacetate transport protein</fullName>
    </recommendedName>
</protein>
<dbReference type="EMBL" id="JACAZH010000033">
    <property type="protein sequence ID" value="KAF7337500.1"/>
    <property type="molecule type" value="Genomic_DNA"/>
</dbReference>
<keyword evidence="13" id="KW-1185">Reference proteome</keyword>
<evidence type="ECO:0000256" key="9">
    <source>
        <dbReference type="ARBA" id="ARBA00023136"/>
    </source>
</evidence>
<comment type="similarity">
    <text evidence="2 11">Belongs to the mitochondrial carrier (TC 2.A.29) family.</text>
</comment>
<gene>
    <name evidence="12" type="ORF">MSAN_02223000</name>
</gene>
<feature type="repeat" description="Solcar" evidence="10">
    <location>
        <begin position="121"/>
        <end position="213"/>
    </location>
</feature>
<evidence type="ECO:0000256" key="5">
    <source>
        <dbReference type="ARBA" id="ARBA00022737"/>
    </source>
</evidence>
<keyword evidence="3 11" id="KW-0813">Transport</keyword>
<keyword evidence="4 10" id="KW-0812">Transmembrane</keyword>
<evidence type="ECO:0000256" key="2">
    <source>
        <dbReference type="ARBA" id="ARBA00006375"/>
    </source>
</evidence>
<accession>A0A8H6XA51</accession>
<evidence type="ECO:0000256" key="4">
    <source>
        <dbReference type="ARBA" id="ARBA00022692"/>
    </source>
</evidence>
<dbReference type="PANTHER" id="PTHR45928">
    <property type="entry name" value="RE38146P"/>
    <property type="match status" value="1"/>
</dbReference>
<dbReference type="PANTHER" id="PTHR45928:SF1">
    <property type="entry name" value="RE38146P"/>
    <property type="match status" value="1"/>
</dbReference>
<dbReference type="Gene3D" id="1.50.40.10">
    <property type="entry name" value="Mitochondrial carrier domain"/>
    <property type="match status" value="2"/>
</dbReference>
<name>A0A8H6XA51_9AGAR</name>
<evidence type="ECO:0000256" key="3">
    <source>
        <dbReference type="ARBA" id="ARBA00022448"/>
    </source>
</evidence>
<dbReference type="Pfam" id="PF00153">
    <property type="entry name" value="Mito_carr"/>
    <property type="match status" value="3"/>
</dbReference>
<evidence type="ECO:0000256" key="6">
    <source>
        <dbReference type="ARBA" id="ARBA00022792"/>
    </source>
</evidence>
<evidence type="ECO:0000256" key="7">
    <source>
        <dbReference type="ARBA" id="ARBA00022989"/>
    </source>
</evidence>
<evidence type="ECO:0000313" key="12">
    <source>
        <dbReference type="EMBL" id="KAF7337500.1"/>
    </source>
</evidence>
<dbReference type="OrthoDB" id="6703404at2759"/>
<dbReference type="GO" id="GO:0005743">
    <property type="term" value="C:mitochondrial inner membrane"/>
    <property type="evidence" value="ECO:0007669"/>
    <property type="project" value="UniProtKB-SubCell"/>
</dbReference>
<keyword evidence="9 10" id="KW-0472">Membrane</keyword>
<comment type="caution">
    <text evidence="12">The sequence shown here is derived from an EMBL/GenBank/DDBJ whole genome shotgun (WGS) entry which is preliminary data.</text>
</comment>
<comment type="subcellular location">
    <subcellularLocation>
        <location evidence="1">Mitochondrion inner membrane</location>
        <topology evidence="1">Multi-pass membrane protein</topology>
    </subcellularLocation>
</comment>
<proteinExistence type="inferred from homology"/>
<reference evidence="12" key="1">
    <citation type="submission" date="2020-05" db="EMBL/GenBank/DDBJ databases">
        <title>Mycena genomes resolve the evolution of fungal bioluminescence.</title>
        <authorList>
            <person name="Tsai I.J."/>
        </authorList>
    </citation>
    <scope>NUCLEOTIDE SEQUENCE</scope>
    <source>
        <strain evidence="12">160909Yilan</strain>
    </source>
</reference>
<dbReference type="InterPro" id="IPR018108">
    <property type="entry name" value="MCP_transmembrane"/>
</dbReference>
<keyword evidence="7" id="KW-1133">Transmembrane helix</keyword>
<sequence>MASPAPVRGRPISTAEGFLCGGLAACIAVTISNPAEVAKTRLQLQGELAKTGTAKVYANAFDAMGKTYKNEGIRGMQRGLGPAARRLCLPNTFERVATGAGFYEPFRRNINKLVGRRPEEQIGATAIIAGASSGAVGASLGNPLFLIKARMQAYSPALPVGAQHYYKNSFHALSTIFRAEGLRGLVRGIDAAILRTSMGSSVQLPSYNLTKNFLVSRDILPANSTWTFLASSAVSGVCVCIVMQPADTALTRMYNQPTVPGPNGKMVGTLYKNPIDCLWKTAKAEGVRGWYKGKRIQLLLIEVSQQHRIDGALFTNRTTYVCQHLRPSPSLTFCSIITLTANDLIINLYKKIRDNDN</sequence>
<evidence type="ECO:0000256" key="10">
    <source>
        <dbReference type="PROSITE-ProRule" id="PRU00282"/>
    </source>
</evidence>
<organism evidence="12 13">
    <name type="scientific">Mycena sanguinolenta</name>
    <dbReference type="NCBI Taxonomy" id="230812"/>
    <lineage>
        <taxon>Eukaryota</taxon>
        <taxon>Fungi</taxon>
        <taxon>Dikarya</taxon>
        <taxon>Basidiomycota</taxon>
        <taxon>Agaricomycotina</taxon>
        <taxon>Agaricomycetes</taxon>
        <taxon>Agaricomycetidae</taxon>
        <taxon>Agaricales</taxon>
        <taxon>Marasmiineae</taxon>
        <taxon>Mycenaceae</taxon>
        <taxon>Mycena</taxon>
    </lineage>
</organism>
<feature type="repeat" description="Solcar" evidence="10">
    <location>
        <begin position="16"/>
        <end position="109"/>
    </location>
</feature>
<dbReference type="InterPro" id="IPR051508">
    <property type="entry name" value="Mito_Carrier_Antiporter"/>
</dbReference>
<dbReference type="Proteomes" id="UP000623467">
    <property type="component" value="Unassembled WGS sequence"/>
</dbReference>
<dbReference type="AlphaFoldDB" id="A0A8H6XA51"/>
<dbReference type="InterPro" id="IPR023395">
    <property type="entry name" value="MCP_dom_sf"/>
</dbReference>
<feature type="repeat" description="Solcar" evidence="10">
    <location>
        <begin position="223"/>
        <end position="320"/>
    </location>
</feature>
<dbReference type="SUPFAM" id="SSF103506">
    <property type="entry name" value="Mitochondrial carrier"/>
    <property type="match status" value="1"/>
</dbReference>
<evidence type="ECO:0000313" key="13">
    <source>
        <dbReference type="Proteomes" id="UP000623467"/>
    </source>
</evidence>